<dbReference type="InterPro" id="IPR010359">
    <property type="entry name" value="IrrE_HExxH"/>
</dbReference>
<reference evidence="3" key="1">
    <citation type="journal article" date="2019" name="Int. J. Syst. Evol. Microbiol.">
        <title>The Global Catalogue of Microorganisms (GCM) 10K type strain sequencing project: providing services to taxonomists for standard genome sequencing and annotation.</title>
        <authorList>
            <consortium name="The Broad Institute Genomics Platform"/>
            <consortium name="The Broad Institute Genome Sequencing Center for Infectious Disease"/>
            <person name="Wu L."/>
            <person name="Ma J."/>
        </authorList>
    </citation>
    <scope>NUCLEOTIDE SEQUENCE [LARGE SCALE GENOMIC DNA]</scope>
    <source>
        <strain evidence="3">JCM 18961</strain>
    </source>
</reference>
<dbReference type="InterPro" id="IPR052345">
    <property type="entry name" value="Rad_response_metalloprotease"/>
</dbReference>
<dbReference type="Pfam" id="PF06114">
    <property type="entry name" value="Peptidase_M78"/>
    <property type="match status" value="1"/>
</dbReference>
<dbReference type="PANTHER" id="PTHR43236">
    <property type="entry name" value="ANTITOXIN HIGA1"/>
    <property type="match status" value="1"/>
</dbReference>
<gene>
    <name evidence="2" type="ORF">GCM10025782_07290</name>
</gene>
<feature type="domain" description="IrrE N-terminal-like" evidence="1">
    <location>
        <begin position="68"/>
        <end position="132"/>
    </location>
</feature>
<name>A0ABP8XRG5_9MICO</name>
<accession>A0ABP8XRG5</accession>
<proteinExistence type="predicted"/>
<evidence type="ECO:0000313" key="3">
    <source>
        <dbReference type="Proteomes" id="UP001500556"/>
    </source>
</evidence>
<keyword evidence="3" id="KW-1185">Reference proteome</keyword>
<dbReference type="RefSeq" id="WP_345501252.1">
    <property type="nucleotide sequence ID" value="NZ_BAABLO010000001.1"/>
</dbReference>
<dbReference type="EMBL" id="BAABLO010000001">
    <property type="protein sequence ID" value="GAA4713599.1"/>
    <property type="molecule type" value="Genomic_DNA"/>
</dbReference>
<comment type="caution">
    <text evidence="2">The sequence shown here is derived from an EMBL/GenBank/DDBJ whole genome shotgun (WGS) entry which is preliminary data.</text>
</comment>
<sequence length="338" mass="37107">MNLDACVEAALRVLPAGVGERFSQDPSAVLGELGLKARPVDELTQHRDDDGACDGISFLEDGVILFVRTPASKRQNFTLAHEVGHWLIDQCDTELDWLADQPNAGKQLETVCDRVASQLLLPHRAVEDARGTQPLAARHVLELFESSHASRPVCAIALADTLHELGAVVIIDAVTHVVTHSSVHPDPDRGWPQVFPWAGQPVPPGHRLKQLADQGHFGARSFWATPWGAQQPYYIDARRDGRWIVAVFADTDVWGVERLHLDGPRAFIQRPEGEVYCCGAVQSARGLPCDTCGSHYCPKCGKCGCDRQAQREVLCAGTCFMQYLPHLLVDGLCAQCRE</sequence>
<dbReference type="Gene3D" id="1.10.10.2910">
    <property type="match status" value="1"/>
</dbReference>
<evidence type="ECO:0000313" key="2">
    <source>
        <dbReference type="EMBL" id="GAA4713599.1"/>
    </source>
</evidence>
<evidence type="ECO:0000259" key="1">
    <source>
        <dbReference type="Pfam" id="PF06114"/>
    </source>
</evidence>
<protein>
    <recommendedName>
        <fullName evidence="1">IrrE N-terminal-like domain-containing protein</fullName>
    </recommendedName>
</protein>
<dbReference type="Proteomes" id="UP001500556">
    <property type="component" value="Unassembled WGS sequence"/>
</dbReference>
<organism evidence="2 3">
    <name type="scientific">Pedococcus ginsenosidimutans</name>
    <dbReference type="NCBI Taxonomy" id="490570"/>
    <lineage>
        <taxon>Bacteria</taxon>
        <taxon>Bacillati</taxon>
        <taxon>Actinomycetota</taxon>
        <taxon>Actinomycetes</taxon>
        <taxon>Micrococcales</taxon>
        <taxon>Intrasporangiaceae</taxon>
        <taxon>Pedococcus</taxon>
    </lineage>
</organism>
<dbReference type="PANTHER" id="PTHR43236:SF2">
    <property type="entry name" value="BLL0069 PROTEIN"/>
    <property type="match status" value="1"/>
</dbReference>